<organism evidence="2 3">
    <name type="scientific">Kitasatospora indigofera</name>
    <dbReference type="NCBI Taxonomy" id="67307"/>
    <lineage>
        <taxon>Bacteria</taxon>
        <taxon>Bacillati</taxon>
        <taxon>Actinomycetota</taxon>
        <taxon>Actinomycetes</taxon>
        <taxon>Kitasatosporales</taxon>
        <taxon>Streptomycetaceae</taxon>
        <taxon>Kitasatospora</taxon>
    </lineage>
</organism>
<evidence type="ECO:0000313" key="2">
    <source>
        <dbReference type="EMBL" id="GHH82122.1"/>
    </source>
</evidence>
<evidence type="ECO:0000256" key="1">
    <source>
        <dbReference type="SAM" id="MobiDB-lite"/>
    </source>
</evidence>
<dbReference type="AlphaFoldDB" id="A0A919L337"/>
<keyword evidence="3" id="KW-1185">Reference proteome</keyword>
<accession>A0A919L337</accession>
<dbReference type="EMBL" id="BNBO01000056">
    <property type="protein sequence ID" value="GHH82122.1"/>
    <property type="molecule type" value="Genomic_DNA"/>
</dbReference>
<gene>
    <name evidence="2" type="ORF">GCM10018781_66480</name>
</gene>
<protein>
    <submittedName>
        <fullName evidence="2">Uncharacterized protein</fullName>
    </submittedName>
</protein>
<dbReference type="Proteomes" id="UP000617734">
    <property type="component" value="Unassembled WGS sequence"/>
</dbReference>
<feature type="region of interest" description="Disordered" evidence="1">
    <location>
        <begin position="59"/>
        <end position="87"/>
    </location>
</feature>
<reference evidence="2" key="2">
    <citation type="submission" date="2020-09" db="EMBL/GenBank/DDBJ databases">
        <authorList>
            <person name="Sun Q."/>
            <person name="Ohkuma M."/>
        </authorList>
    </citation>
    <scope>NUCLEOTIDE SEQUENCE</scope>
    <source>
        <strain evidence="2">JCM 4646</strain>
    </source>
</reference>
<reference evidence="2" key="1">
    <citation type="journal article" date="2014" name="Int. J. Syst. Evol. Microbiol.">
        <title>Complete genome sequence of Corynebacterium casei LMG S-19264T (=DSM 44701T), isolated from a smear-ripened cheese.</title>
        <authorList>
            <consortium name="US DOE Joint Genome Institute (JGI-PGF)"/>
            <person name="Walter F."/>
            <person name="Albersmeier A."/>
            <person name="Kalinowski J."/>
            <person name="Ruckert C."/>
        </authorList>
    </citation>
    <scope>NUCLEOTIDE SEQUENCE</scope>
    <source>
        <strain evidence="2">JCM 4646</strain>
    </source>
</reference>
<proteinExistence type="predicted"/>
<sequence>MRTIRGRGRRGQTARVEQVTTMVQTQHEATEAMTCGECRRPTTWNPAGFCSWTCYEARPRDPESAPPALSHFLGLRPPTELDRPRNP</sequence>
<name>A0A919L337_9ACTN</name>
<comment type="caution">
    <text evidence="2">The sequence shown here is derived from an EMBL/GenBank/DDBJ whole genome shotgun (WGS) entry which is preliminary data.</text>
</comment>
<evidence type="ECO:0000313" key="3">
    <source>
        <dbReference type="Proteomes" id="UP000617734"/>
    </source>
</evidence>